<comment type="caution">
    <text evidence="2">Lacks conserved residue(s) required for the propagation of feature annotation.</text>
</comment>
<evidence type="ECO:0000313" key="4">
    <source>
        <dbReference type="EMBL" id="CAD7242412.1"/>
    </source>
</evidence>
<accession>A0A7R8X472</accession>
<dbReference type="InterPro" id="IPR000436">
    <property type="entry name" value="Sushi_SCR_CCP_dom"/>
</dbReference>
<evidence type="ECO:0000256" key="2">
    <source>
        <dbReference type="PROSITE-ProRule" id="PRU00302"/>
    </source>
</evidence>
<keyword evidence="5" id="KW-1185">Reference proteome</keyword>
<dbReference type="PROSITE" id="PS50923">
    <property type="entry name" value="SUSHI"/>
    <property type="match status" value="1"/>
</dbReference>
<sequence length="701" mass="78510">MSNCGDPPEHPNATVTLKGKGAARFPLGAKVTYVCPCGYWWNRTNSSGIQSECKGSLGWTIHKDELPTLNCIPIPTTLMCPNPQNGSSVELVGADTFYAECYFPSSIPPPPPRFPGVTLRYRCTSPMYRFSNGTKEVEILCDNKKWIPAIELNCFGPTLKLVQLKEKVPLWEAERICQVNANGSLAIPSSKEELIRIKTFLIQQNLAGNDVGLGGHIPNVTNSEAQTMPEDAVKRLWEGIVGVPIDGWCHISVLKDGSIYQHCLFAYEINNGNGIGLDYVECGRPLAAFLCYENEPILDCPQPQEPPDSYVELETYGKTNFSLGDNATYVRPCWKTWNSSSNPEAPFRTSQCFGSLGWKYKLEDLRTRSEATNYDQCGTPSGRLGNMIQFFHADPDEFCPPLILPRDGDPYTRAVKAPTCTTPNGTYPPGNFSYECGLENFYFSTGDTRLTWTCRDDGEWAPGNVSVACSPLPAITCESPGDENAIAFPDYYLVGSTVYCIHNESFQLPLYCGEDLTWYPMGFTPCMEVYPYFEVENKRFVLGKPREGSFEGNFAAEEYCHEHFNGAGLPELRKRNESDILAASIRRFVNEDFAPLPYSILKHWKEGTLPEEGPYDPENFWEFRDGQPIPHDLFVPAHPNDPENLHCSALRIFDDVGFRDVNCSRQFHWALCHLDVDDSMRFLYSDAPREIVKSGVSSNAC</sequence>
<keyword evidence="1" id="KW-1015">Disulfide bond</keyword>
<reference evidence="4" key="1">
    <citation type="submission" date="2020-11" db="EMBL/GenBank/DDBJ databases">
        <authorList>
            <person name="Tran Van P."/>
        </authorList>
    </citation>
    <scope>NUCLEOTIDE SEQUENCE</scope>
</reference>
<evidence type="ECO:0000256" key="1">
    <source>
        <dbReference type="ARBA" id="ARBA00023157"/>
    </source>
</evidence>
<dbReference type="EMBL" id="CAJPEV010000263">
    <property type="protein sequence ID" value="CAG0883146.1"/>
    <property type="molecule type" value="Genomic_DNA"/>
</dbReference>
<dbReference type="AlphaFoldDB" id="A0A7R8X472"/>
<dbReference type="SUPFAM" id="SSF56436">
    <property type="entry name" value="C-type lectin-like"/>
    <property type="match status" value="1"/>
</dbReference>
<organism evidence="4">
    <name type="scientific">Darwinula stevensoni</name>
    <dbReference type="NCBI Taxonomy" id="69355"/>
    <lineage>
        <taxon>Eukaryota</taxon>
        <taxon>Metazoa</taxon>
        <taxon>Ecdysozoa</taxon>
        <taxon>Arthropoda</taxon>
        <taxon>Crustacea</taxon>
        <taxon>Oligostraca</taxon>
        <taxon>Ostracoda</taxon>
        <taxon>Podocopa</taxon>
        <taxon>Podocopida</taxon>
        <taxon>Darwinulocopina</taxon>
        <taxon>Darwinuloidea</taxon>
        <taxon>Darwinulidae</taxon>
        <taxon>Darwinula</taxon>
    </lineage>
</organism>
<dbReference type="InterPro" id="IPR016187">
    <property type="entry name" value="CTDL_fold"/>
</dbReference>
<proteinExistence type="predicted"/>
<dbReference type="Gene3D" id="2.10.70.10">
    <property type="entry name" value="Complement Module, domain 1"/>
    <property type="match status" value="1"/>
</dbReference>
<keyword evidence="2" id="KW-0768">Sushi</keyword>
<name>A0A7R8X472_9CRUS</name>
<dbReference type="InterPro" id="IPR035976">
    <property type="entry name" value="Sushi/SCR/CCP_sf"/>
</dbReference>
<dbReference type="SUPFAM" id="SSF57535">
    <property type="entry name" value="Complement control module/SCR domain"/>
    <property type="match status" value="1"/>
</dbReference>
<gene>
    <name evidence="4" type="ORF">DSTB1V02_LOCUS2378</name>
</gene>
<feature type="domain" description="Sushi" evidence="3">
    <location>
        <begin position="2"/>
        <end position="73"/>
    </location>
</feature>
<dbReference type="EMBL" id="LR899780">
    <property type="protein sequence ID" value="CAD7242412.1"/>
    <property type="molecule type" value="Genomic_DNA"/>
</dbReference>
<protein>
    <recommendedName>
        <fullName evidence="3">Sushi domain-containing protein</fullName>
    </recommendedName>
</protein>
<evidence type="ECO:0000313" key="5">
    <source>
        <dbReference type="Proteomes" id="UP000677054"/>
    </source>
</evidence>
<dbReference type="Proteomes" id="UP000677054">
    <property type="component" value="Unassembled WGS sequence"/>
</dbReference>
<evidence type="ECO:0000259" key="3">
    <source>
        <dbReference type="PROSITE" id="PS50923"/>
    </source>
</evidence>